<dbReference type="InterPro" id="IPR046349">
    <property type="entry name" value="C1-like_sf"/>
</dbReference>
<dbReference type="PANTHER" id="PTHR32410">
    <property type="entry name" value="CYSTEINE/HISTIDINE-RICH C1 DOMAIN FAMILY PROTEIN"/>
    <property type="match status" value="1"/>
</dbReference>
<name>A0ABD1B8U8_CARAN</name>
<dbReference type="Pfam" id="PF03107">
    <property type="entry name" value="C1_2"/>
    <property type="match status" value="6"/>
</dbReference>
<dbReference type="PROSITE" id="PS50081">
    <property type="entry name" value="ZF_DAG_PE_2"/>
    <property type="match status" value="1"/>
</dbReference>
<dbReference type="Proteomes" id="UP001558713">
    <property type="component" value="Unassembled WGS sequence"/>
</dbReference>
<proteinExistence type="predicted"/>
<dbReference type="InterPro" id="IPR004146">
    <property type="entry name" value="DC1"/>
</dbReference>
<evidence type="ECO:0000256" key="3">
    <source>
        <dbReference type="ARBA" id="ARBA00022833"/>
    </source>
</evidence>
<protein>
    <submittedName>
        <fullName evidence="5">Protein VACUOLELESS GAMETOPHYTES</fullName>
    </submittedName>
</protein>
<keyword evidence="2" id="KW-0677">Repeat</keyword>
<evidence type="ECO:0000256" key="2">
    <source>
        <dbReference type="ARBA" id="ARBA00022737"/>
    </source>
</evidence>
<comment type="caution">
    <text evidence="5">The sequence shown here is derived from an EMBL/GenBank/DDBJ whole genome shotgun (WGS) entry which is preliminary data.</text>
</comment>
<gene>
    <name evidence="5" type="ORF">V5N11_033818</name>
</gene>
<keyword evidence="6" id="KW-1185">Reference proteome</keyword>
<dbReference type="GO" id="GO:0046872">
    <property type="term" value="F:metal ion binding"/>
    <property type="evidence" value="ECO:0007669"/>
    <property type="project" value="UniProtKB-KW"/>
</dbReference>
<feature type="domain" description="Phorbol-ester/DAG-type" evidence="4">
    <location>
        <begin position="379"/>
        <end position="434"/>
    </location>
</feature>
<dbReference type="InterPro" id="IPR002219">
    <property type="entry name" value="PKC_DAG/PE"/>
</dbReference>
<sequence>MEKVELPIHKHPLLPLTRFFYGYCLGCYSCGYIYGGDRCNELGCEDYVYHKECADLLPEINHSSHPDHPLKLILSDEESACNRCGISFGNGYICSLCDFKLDIRCAKGPAPLPILENSNLHEHPLQLSCGTKSYDLWDYRTCKECEHYVNNEELCYICYQCKLVSHEECAKFFPEANHTSHPQHPLKLLSYKAIPDYADNKCLLCGLKFLQGVHHCDVCNFSICRWCMSNPPPLGVVSPTTHEHQLHLFPRRIYFTCNACGTQGDRSPYFCLQCNFMIHRECIDLPRVININRHDHRISYTCRLGHGNWECAAGFCREKVDGFYGAYSCSKCPDFVVHSRCATRKDVWDMVELEGTPEEPEEPPFVVIDDNMIKHFSHDHNLRINKDGTILHESTLCQACVSQIYSEPFYSCEQCEFILHKKCANLPRKKRHLCDNQPFTLDTNSEGKPSECYLCRQDFTGFRYMCLNRDIVLDIRCSSISEPFVHESHPHNLYYIDTGGCSKLCTACGDPHLGEYFNCGKCKFIVGSKCAILPYKVIRHRYDDHPLSLSYGESSVVGDYWCEACETKLDPRKWFYTCKDCGVTLHSSCVVGDISYIMPCSVEGSPYWYKGEVVSNNSICRPICYKCNSRCKLPSIFQDSMAGFFCSLGCHHDYHCERLYTKNTADIVD</sequence>
<evidence type="ECO:0000259" key="4">
    <source>
        <dbReference type="PROSITE" id="PS50081"/>
    </source>
</evidence>
<organism evidence="5 6">
    <name type="scientific">Cardamine amara subsp. amara</name>
    <dbReference type="NCBI Taxonomy" id="228776"/>
    <lineage>
        <taxon>Eukaryota</taxon>
        <taxon>Viridiplantae</taxon>
        <taxon>Streptophyta</taxon>
        <taxon>Embryophyta</taxon>
        <taxon>Tracheophyta</taxon>
        <taxon>Spermatophyta</taxon>
        <taxon>Magnoliopsida</taxon>
        <taxon>eudicotyledons</taxon>
        <taxon>Gunneridae</taxon>
        <taxon>Pentapetalae</taxon>
        <taxon>rosids</taxon>
        <taxon>malvids</taxon>
        <taxon>Brassicales</taxon>
        <taxon>Brassicaceae</taxon>
        <taxon>Cardamineae</taxon>
        <taxon>Cardamine</taxon>
    </lineage>
</organism>
<keyword evidence="1" id="KW-0479">Metal-binding</keyword>
<evidence type="ECO:0000313" key="5">
    <source>
        <dbReference type="EMBL" id="KAL1208345.1"/>
    </source>
</evidence>
<keyword evidence="3" id="KW-0862">Zinc</keyword>
<evidence type="ECO:0000313" key="6">
    <source>
        <dbReference type="Proteomes" id="UP001558713"/>
    </source>
</evidence>
<dbReference type="PANTHER" id="PTHR32410:SF162">
    <property type="entry name" value="CHP-RICH ZINC FINGER PROTEIN-LIKE-RELATED"/>
    <property type="match status" value="1"/>
</dbReference>
<dbReference type="InterPro" id="IPR054483">
    <property type="entry name" value="DC1-like_CT"/>
</dbReference>
<dbReference type="AlphaFoldDB" id="A0ABD1B8U8"/>
<dbReference type="SMART" id="SM00109">
    <property type="entry name" value="C1"/>
    <property type="match status" value="3"/>
</dbReference>
<accession>A0ABD1B8U8</accession>
<dbReference type="SUPFAM" id="SSF57889">
    <property type="entry name" value="Cysteine-rich domain"/>
    <property type="match status" value="6"/>
</dbReference>
<dbReference type="Pfam" id="PF22926">
    <property type="entry name" value="C1-like_CT"/>
    <property type="match status" value="1"/>
</dbReference>
<evidence type="ECO:0000256" key="1">
    <source>
        <dbReference type="ARBA" id="ARBA00022723"/>
    </source>
</evidence>
<dbReference type="EMBL" id="JBANAX010000453">
    <property type="protein sequence ID" value="KAL1208345.1"/>
    <property type="molecule type" value="Genomic_DNA"/>
</dbReference>
<reference evidence="5 6" key="1">
    <citation type="submission" date="2024-04" db="EMBL/GenBank/DDBJ databases">
        <title>Genome assembly C_amara_ONT_v2.</title>
        <authorList>
            <person name="Yant L."/>
            <person name="Moore C."/>
            <person name="Slenker M."/>
        </authorList>
    </citation>
    <scope>NUCLEOTIDE SEQUENCE [LARGE SCALE GENOMIC DNA]</scope>
    <source>
        <tissue evidence="5">Leaf</tissue>
    </source>
</reference>
<dbReference type="InterPro" id="IPR053192">
    <property type="entry name" value="Vacuole_Formation_Reg"/>
</dbReference>